<evidence type="ECO:0000313" key="2">
    <source>
        <dbReference type="EMBL" id="WCT73443.1"/>
    </source>
</evidence>
<dbReference type="EMBL" id="CP117411">
    <property type="protein sequence ID" value="WCT73443.1"/>
    <property type="molecule type" value="Genomic_DNA"/>
</dbReference>
<keyword evidence="3" id="KW-1185">Reference proteome</keyword>
<protein>
    <recommendedName>
        <fullName evidence="4">DUF3828 domain-containing protein</fullName>
    </recommendedName>
</protein>
<feature type="chain" id="PRO_5046487378" description="DUF3828 domain-containing protein" evidence="1">
    <location>
        <begin position="24"/>
        <end position="168"/>
    </location>
</feature>
<keyword evidence="1" id="KW-0732">Signal</keyword>
<gene>
    <name evidence="2" type="ORF">PQ455_17845</name>
</gene>
<sequence>MSGSAVRLVAIGAALVVAGPAEAVDNTLPGACAFVAHLYTILPAAGRDMTPYAPPLRALMARDAAYSETSGDVGALDAMPLCDCQDMAADYRVTTLRATAPARNRATVVVSLRNGGIRRFRLDLSWGGKEWLVEDIHGPTIPSLLAHLTREVPAEEARLRQQSKRRTS</sequence>
<dbReference type="Proteomes" id="UP001220395">
    <property type="component" value="Chromosome"/>
</dbReference>
<organism evidence="2 3">
    <name type="scientific">Sphingomonas naphthae</name>
    <dbReference type="NCBI Taxonomy" id="1813468"/>
    <lineage>
        <taxon>Bacteria</taxon>
        <taxon>Pseudomonadati</taxon>
        <taxon>Pseudomonadota</taxon>
        <taxon>Alphaproteobacteria</taxon>
        <taxon>Sphingomonadales</taxon>
        <taxon>Sphingomonadaceae</taxon>
        <taxon>Sphingomonas</taxon>
    </lineage>
</organism>
<name>A0ABY7TJP0_9SPHN</name>
<reference evidence="2 3" key="1">
    <citation type="submission" date="2023-02" db="EMBL/GenBank/DDBJ databases">
        <title>Genome sequence of Sphingomonas naphthae.</title>
        <authorList>
            <person name="Kim S."/>
            <person name="Heo J."/>
            <person name="Kwon S.-W."/>
        </authorList>
    </citation>
    <scope>NUCLEOTIDE SEQUENCE [LARGE SCALE GENOMIC DNA]</scope>
    <source>
        <strain evidence="2 3">KACC 18716</strain>
    </source>
</reference>
<dbReference type="RefSeq" id="WP_273687660.1">
    <property type="nucleotide sequence ID" value="NZ_CP117411.1"/>
</dbReference>
<evidence type="ECO:0000256" key="1">
    <source>
        <dbReference type="SAM" id="SignalP"/>
    </source>
</evidence>
<feature type="signal peptide" evidence="1">
    <location>
        <begin position="1"/>
        <end position="23"/>
    </location>
</feature>
<evidence type="ECO:0000313" key="3">
    <source>
        <dbReference type="Proteomes" id="UP001220395"/>
    </source>
</evidence>
<proteinExistence type="predicted"/>
<accession>A0ABY7TJP0</accession>
<evidence type="ECO:0008006" key="4">
    <source>
        <dbReference type="Google" id="ProtNLM"/>
    </source>
</evidence>